<evidence type="ECO:0000256" key="2">
    <source>
        <dbReference type="ARBA" id="ARBA00022438"/>
    </source>
</evidence>
<dbReference type="Gene3D" id="3.40.220.10">
    <property type="entry name" value="Leucine Aminopeptidase, subunit E, domain 1"/>
    <property type="match status" value="1"/>
</dbReference>
<dbReference type="AlphaFoldDB" id="A0A149Q5N6"/>
<dbReference type="PROSITE" id="PS00631">
    <property type="entry name" value="CYTOSOL_AP"/>
    <property type="match status" value="1"/>
</dbReference>
<dbReference type="InterPro" id="IPR000819">
    <property type="entry name" value="Peptidase_M17_C"/>
</dbReference>
<keyword evidence="4" id="KW-0378">Hydrolase</keyword>
<dbReference type="InterPro" id="IPR048816">
    <property type="entry name" value="Peptidase_M17_N_1"/>
</dbReference>
<evidence type="ECO:0000313" key="8">
    <source>
        <dbReference type="Proteomes" id="UP000075473"/>
    </source>
</evidence>
<keyword evidence="2 7" id="KW-0031">Aminopeptidase</keyword>
<dbReference type="RefSeq" id="WP_062250481.1">
    <property type="nucleotide sequence ID" value="NZ_LHZA01000153.1"/>
</dbReference>
<comment type="similarity">
    <text evidence="1">Belongs to the peptidase M17 family.</text>
</comment>
<dbReference type="InterPro" id="IPR043472">
    <property type="entry name" value="Macro_dom-like"/>
</dbReference>
<dbReference type="EMBL" id="LHZA01000153">
    <property type="protein sequence ID" value="KXU92554.1"/>
    <property type="molecule type" value="Genomic_DNA"/>
</dbReference>
<dbReference type="InterPro" id="IPR011356">
    <property type="entry name" value="Leucine_aapep/pepB"/>
</dbReference>
<sequence>MSVREPDCLVVSRSRRKAGEKATRTVQGVRGADPKALASLLGAEGAAFAQACGFTGKPGQLVLVPDASGAPIGLFGVPEKGQRDPYLFGALAQDLPDGDWDVNVPADIARDDVILGFCLGAYQFSLKSAGKAAKHAGPRLVVTAAEQKGMAVETARSVWLARDLINTPANLLGPSELAKAAREALTPFGADVEIIKGTALDKAYPLLAHVGNGSDRGPRVALARWKGSKAGKSAPLLSLVGKGVCFDSGGYDLKPSSGMLRMKKDMGGAASVLALARLIMTQDLPVRLEVRLGCVENSVSGHAMRPLDVVKSRAGLTVEIGNTDAEGRLVLCDLLSEAGEHTPDLLMDIATLTGAARVALGPDLPALFSNDEGVAQSILAAGQRQADPLWRLPLWQGYAGWLKSPVADLNNISSRPMAGAVTAGLFLERFVNAGQRWAHIDSYAWNDSGRPGRPEGGDSPGIRALFDAVCKIFETKPGAMS</sequence>
<organism evidence="7 8">
    <name type="scientific">Acetobacter cerevisiae</name>
    <dbReference type="NCBI Taxonomy" id="178900"/>
    <lineage>
        <taxon>Bacteria</taxon>
        <taxon>Pseudomonadati</taxon>
        <taxon>Pseudomonadota</taxon>
        <taxon>Alphaproteobacteria</taxon>
        <taxon>Acetobacterales</taxon>
        <taxon>Acetobacteraceae</taxon>
        <taxon>Acetobacter</taxon>
    </lineage>
</organism>
<gene>
    <name evidence="7" type="ORF">AD928_10830</name>
</gene>
<dbReference type="GO" id="GO:0030145">
    <property type="term" value="F:manganese ion binding"/>
    <property type="evidence" value="ECO:0007669"/>
    <property type="project" value="InterPro"/>
</dbReference>
<dbReference type="PANTHER" id="PTHR11963">
    <property type="entry name" value="LEUCINE AMINOPEPTIDASE-RELATED"/>
    <property type="match status" value="1"/>
</dbReference>
<name>A0A149Q5N6_9PROT</name>
<dbReference type="Gene3D" id="3.40.630.10">
    <property type="entry name" value="Zn peptidases"/>
    <property type="match status" value="1"/>
</dbReference>
<evidence type="ECO:0000256" key="5">
    <source>
        <dbReference type="ARBA" id="ARBA00023211"/>
    </source>
</evidence>
<accession>A0A149Q5N6</accession>
<dbReference type="GO" id="GO:0006508">
    <property type="term" value="P:proteolysis"/>
    <property type="evidence" value="ECO:0007669"/>
    <property type="project" value="UniProtKB-KW"/>
</dbReference>
<evidence type="ECO:0000256" key="1">
    <source>
        <dbReference type="ARBA" id="ARBA00009528"/>
    </source>
</evidence>
<dbReference type="CDD" id="cd00433">
    <property type="entry name" value="Peptidase_M17"/>
    <property type="match status" value="1"/>
</dbReference>
<comment type="caution">
    <text evidence="7">The sequence shown here is derived from an EMBL/GenBank/DDBJ whole genome shotgun (WGS) entry which is preliminary data.</text>
</comment>
<reference evidence="7 8" key="1">
    <citation type="submission" date="2015-06" db="EMBL/GenBank/DDBJ databases">
        <title>Improved classification and identification of acetic acid bacteria using matrix-assisted laser desorption/ionization time-of-flight mass spectrometry; Gluconobacter nephelii and Gluconobacter uchimurae are later heterotypic synonyms of Gluconobacter japonicus and Gluconobacter oxydans, respectively.</title>
        <authorList>
            <person name="Li L."/>
            <person name="Cleenwerck I."/>
            <person name="De Vuyst L."/>
            <person name="Vandamme P."/>
        </authorList>
    </citation>
    <scope>NUCLEOTIDE SEQUENCE [LARGE SCALE GENOMIC DNA]</scope>
    <source>
        <strain evidence="7 8">LMG 1625</strain>
    </source>
</reference>
<keyword evidence="5" id="KW-0464">Manganese</keyword>
<dbReference type="Pfam" id="PF21337">
    <property type="entry name" value="Peptidase_M17_N_1"/>
    <property type="match status" value="1"/>
</dbReference>
<proteinExistence type="inferred from homology"/>
<evidence type="ECO:0000256" key="3">
    <source>
        <dbReference type="ARBA" id="ARBA00022670"/>
    </source>
</evidence>
<evidence type="ECO:0000256" key="4">
    <source>
        <dbReference type="ARBA" id="ARBA00022801"/>
    </source>
</evidence>
<evidence type="ECO:0000259" key="6">
    <source>
        <dbReference type="PROSITE" id="PS00631"/>
    </source>
</evidence>
<dbReference type="Pfam" id="PF00883">
    <property type="entry name" value="Peptidase_M17"/>
    <property type="match status" value="1"/>
</dbReference>
<evidence type="ECO:0000313" key="7">
    <source>
        <dbReference type="EMBL" id="KXU92554.1"/>
    </source>
</evidence>
<dbReference type="Proteomes" id="UP000075473">
    <property type="component" value="Unassembled WGS sequence"/>
</dbReference>
<protein>
    <submittedName>
        <fullName evidence="7">Leucyl aminopeptidase</fullName>
    </submittedName>
</protein>
<dbReference type="SUPFAM" id="SSF53187">
    <property type="entry name" value="Zn-dependent exopeptidases"/>
    <property type="match status" value="1"/>
</dbReference>
<dbReference type="PATRIC" id="fig|178900.5.peg.923"/>
<dbReference type="PANTHER" id="PTHR11963:SF20">
    <property type="entry name" value="PEPTIDASE B"/>
    <property type="match status" value="1"/>
</dbReference>
<dbReference type="GO" id="GO:0005737">
    <property type="term" value="C:cytoplasm"/>
    <property type="evidence" value="ECO:0007669"/>
    <property type="project" value="InterPro"/>
</dbReference>
<keyword evidence="3" id="KW-0645">Protease</keyword>
<dbReference type="PRINTS" id="PR00481">
    <property type="entry name" value="LAMNOPPTDASE"/>
</dbReference>
<dbReference type="GO" id="GO:0070006">
    <property type="term" value="F:metalloaminopeptidase activity"/>
    <property type="evidence" value="ECO:0007669"/>
    <property type="project" value="InterPro"/>
</dbReference>
<feature type="domain" description="Cytosol aminopeptidase" evidence="6">
    <location>
        <begin position="322"/>
        <end position="329"/>
    </location>
</feature>